<dbReference type="InterPro" id="IPR003445">
    <property type="entry name" value="Cat_transpt"/>
</dbReference>
<keyword evidence="4 9" id="KW-0812">Transmembrane</keyword>
<dbReference type="PANTHER" id="PTHR31064">
    <property type="entry name" value="POTASSIUM TRANSPORT PROTEIN DDB_G0292412-RELATED"/>
    <property type="match status" value="1"/>
</dbReference>
<dbReference type="PANTHER" id="PTHR31064:SF11">
    <property type="entry name" value="CATION TRANSPORTER HKT2_3-RELATED"/>
    <property type="match status" value="1"/>
</dbReference>
<evidence type="ECO:0000313" key="10">
    <source>
        <dbReference type="EMBL" id="CAD6335521.1"/>
    </source>
</evidence>
<feature type="transmembrane region" description="Helical" evidence="9">
    <location>
        <begin position="383"/>
        <end position="401"/>
    </location>
</feature>
<feature type="transmembrane region" description="Helical" evidence="9">
    <location>
        <begin position="181"/>
        <end position="204"/>
    </location>
</feature>
<evidence type="ECO:0000256" key="1">
    <source>
        <dbReference type="ARBA" id="ARBA00004141"/>
    </source>
</evidence>
<dbReference type="GO" id="GO:0030001">
    <property type="term" value="P:metal ion transport"/>
    <property type="evidence" value="ECO:0007669"/>
    <property type="project" value="UniProtKB-ARBA"/>
</dbReference>
<feature type="transmembrane region" description="Helical" evidence="9">
    <location>
        <begin position="33"/>
        <end position="54"/>
    </location>
</feature>
<feature type="transmembrane region" description="Helical" evidence="9">
    <location>
        <begin position="66"/>
        <end position="87"/>
    </location>
</feature>
<dbReference type="Proteomes" id="UP000604825">
    <property type="component" value="Unassembled WGS sequence"/>
</dbReference>
<feature type="region of interest" description="Disordered" evidence="8">
    <location>
        <begin position="151"/>
        <end position="172"/>
    </location>
</feature>
<keyword evidence="3" id="KW-0813">Transport</keyword>
<feature type="transmembrane region" description="Helical" evidence="9">
    <location>
        <begin position="93"/>
        <end position="117"/>
    </location>
</feature>
<gene>
    <name evidence="10" type="ORF">NCGR_LOCUS59619</name>
</gene>
<feature type="region of interest" description="Disordered" evidence="8">
    <location>
        <begin position="439"/>
        <end position="460"/>
    </location>
</feature>
<evidence type="ECO:0000256" key="9">
    <source>
        <dbReference type="SAM" id="Phobius"/>
    </source>
</evidence>
<reference evidence="10" key="1">
    <citation type="submission" date="2020-10" db="EMBL/GenBank/DDBJ databases">
        <authorList>
            <person name="Han B."/>
            <person name="Lu T."/>
            <person name="Zhao Q."/>
            <person name="Huang X."/>
            <person name="Zhao Y."/>
        </authorList>
    </citation>
    <scope>NUCLEOTIDE SEQUENCE</scope>
</reference>
<evidence type="ECO:0000256" key="4">
    <source>
        <dbReference type="ARBA" id="ARBA00022692"/>
    </source>
</evidence>
<comment type="similarity">
    <text evidence="2">Belongs to the TrkH potassium transport family. HKT (TC 2.A.38.3) subfamily.</text>
</comment>
<feature type="compositionally biased region" description="Low complexity" evidence="8">
    <location>
        <begin position="155"/>
        <end position="165"/>
    </location>
</feature>
<keyword evidence="6" id="KW-0406">Ion transport</keyword>
<evidence type="ECO:0000256" key="8">
    <source>
        <dbReference type="SAM" id="MobiDB-lite"/>
    </source>
</evidence>
<sequence>MPIRLHVLASAARHAVSSSVLVFRLIAFHLTPLLLHLSYFLAVDLLGSLALVLLRPSSPGSYRPRYVDVFFMSTSAVTVTGLATVQMEDLSSAQLVVLTLLMLLGSEMFVSLLGLVLESSRKRRQQQRDHQNHDGRVMAAAVAVCDEPDLEEANGPAAAPSADSSGDGGDRKESCRVVRSLALVVSAYMAAILVVGSVLVFAYVATVPTARDVLARKGISAALFSVSTTVSSITNGGLLPTNESMAVFAPNRGLLLLLAAQILAGSTLLPVFLRLAVSATRGLARVLFLFTGRGGPVEELVPMDMENSAAAAGFGHLLPSDTRAASLAATVVAVAAAAAALLCCLNWNSAVFAGLTAGEKVTNAVFMAVNVRQAGENSVDCSLVAPAVLVLFLAMMSVMLLRAKLKHTRQHIVRSLTDFACQPTTFRCIPASATLLSVHDDGGEKKRSGAGEPERKDGEKKRRLSLNSMLLSPLACNAAAVMLACITERRSISGDPLNFSTFNVIFEVISAYGNVGLSTGYSCSRLLPAAEATATCHDKPYSFSGWWSDQGKLLLVLLMLYGRLKGFHGQRRRR</sequence>
<feature type="transmembrane region" description="Helical" evidence="9">
    <location>
        <begin position="327"/>
        <end position="348"/>
    </location>
</feature>
<protein>
    <submittedName>
        <fullName evidence="10">Uncharacterized protein</fullName>
    </submittedName>
</protein>
<evidence type="ECO:0000313" key="11">
    <source>
        <dbReference type="Proteomes" id="UP000604825"/>
    </source>
</evidence>
<dbReference type="GO" id="GO:0005886">
    <property type="term" value="C:plasma membrane"/>
    <property type="evidence" value="ECO:0007669"/>
    <property type="project" value="TreeGrafter"/>
</dbReference>
<evidence type="ECO:0000256" key="5">
    <source>
        <dbReference type="ARBA" id="ARBA00022989"/>
    </source>
</evidence>
<evidence type="ECO:0000256" key="6">
    <source>
        <dbReference type="ARBA" id="ARBA00023065"/>
    </source>
</evidence>
<keyword evidence="5 9" id="KW-1133">Transmembrane helix</keyword>
<comment type="caution">
    <text evidence="10">The sequence shown here is derived from an EMBL/GenBank/DDBJ whole genome shotgun (WGS) entry which is preliminary data.</text>
</comment>
<dbReference type="Pfam" id="PF02386">
    <property type="entry name" value="TrkH"/>
    <property type="match status" value="2"/>
</dbReference>
<organism evidence="10 11">
    <name type="scientific">Miscanthus lutarioriparius</name>
    <dbReference type="NCBI Taxonomy" id="422564"/>
    <lineage>
        <taxon>Eukaryota</taxon>
        <taxon>Viridiplantae</taxon>
        <taxon>Streptophyta</taxon>
        <taxon>Embryophyta</taxon>
        <taxon>Tracheophyta</taxon>
        <taxon>Spermatophyta</taxon>
        <taxon>Magnoliopsida</taxon>
        <taxon>Liliopsida</taxon>
        <taxon>Poales</taxon>
        <taxon>Poaceae</taxon>
        <taxon>PACMAD clade</taxon>
        <taxon>Panicoideae</taxon>
        <taxon>Andropogonodae</taxon>
        <taxon>Andropogoneae</taxon>
        <taxon>Saccharinae</taxon>
        <taxon>Miscanthus</taxon>
    </lineage>
</organism>
<accession>A0A811S2D4</accession>
<dbReference type="GO" id="GO:0008324">
    <property type="term" value="F:monoatomic cation transmembrane transporter activity"/>
    <property type="evidence" value="ECO:0007669"/>
    <property type="project" value="InterPro"/>
</dbReference>
<dbReference type="EMBL" id="CAJGYO010000018">
    <property type="protein sequence ID" value="CAD6335521.1"/>
    <property type="molecule type" value="Genomic_DNA"/>
</dbReference>
<evidence type="ECO:0000256" key="3">
    <source>
        <dbReference type="ARBA" id="ARBA00022448"/>
    </source>
</evidence>
<dbReference type="GO" id="GO:0098662">
    <property type="term" value="P:inorganic cation transmembrane transport"/>
    <property type="evidence" value="ECO:0007669"/>
    <property type="project" value="UniProtKB-ARBA"/>
</dbReference>
<evidence type="ECO:0000256" key="7">
    <source>
        <dbReference type="ARBA" id="ARBA00023136"/>
    </source>
</evidence>
<keyword evidence="7 9" id="KW-0472">Membrane</keyword>
<evidence type="ECO:0000256" key="2">
    <source>
        <dbReference type="ARBA" id="ARBA00010864"/>
    </source>
</evidence>
<name>A0A811S2D4_9POAL</name>
<comment type="subcellular location">
    <subcellularLocation>
        <location evidence="1">Membrane</location>
        <topology evidence="1">Multi-pass membrane protein</topology>
    </subcellularLocation>
</comment>
<keyword evidence="11" id="KW-1185">Reference proteome</keyword>
<dbReference type="OrthoDB" id="9999863at2759"/>
<proteinExistence type="inferred from homology"/>
<dbReference type="AlphaFoldDB" id="A0A811S2D4"/>
<feature type="transmembrane region" description="Helical" evidence="9">
    <location>
        <begin position="254"/>
        <end position="277"/>
    </location>
</feature>
<dbReference type="InterPro" id="IPR051143">
    <property type="entry name" value="TrkH_K-transport"/>
</dbReference>